<comment type="caution">
    <text evidence="1">The sequence shown here is derived from an EMBL/GenBank/DDBJ whole genome shotgun (WGS) entry which is preliminary data.</text>
</comment>
<sequence length="228" mass="23728">ASVGSASFLGIPGLSVLTDSLRDFSVAINTGLGDDNLTVMHLADAPLEVPTGGTPIILDFDGADHELLKISGHIGFNVLDFFYIEGDIAFEKSSELLSLSDGTQVETNLLTVGASHLDAFVGVGGPGDQPGAIGLNLVDVNFALALLKPSDGQDTRSWMSMVVDVESAGFVGVEGLTLNVNDLKVQINTGNETDTVADFSEAPLEVMTGEDTSVNLTFDGNDGQQIKA</sequence>
<proteinExistence type="predicted"/>
<dbReference type="Proteomes" id="UP000189670">
    <property type="component" value="Unassembled WGS sequence"/>
</dbReference>
<dbReference type="EMBL" id="ATBP01003372">
    <property type="protein sequence ID" value="ETR64971.1"/>
    <property type="molecule type" value="Genomic_DNA"/>
</dbReference>
<evidence type="ECO:0000313" key="1">
    <source>
        <dbReference type="EMBL" id="ETR64971.1"/>
    </source>
</evidence>
<feature type="non-terminal residue" evidence="1">
    <location>
        <position position="1"/>
    </location>
</feature>
<evidence type="ECO:0000313" key="2">
    <source>
        <dbReference type="Proteomes" id="UP000189670"/>
    </source>
</evidence>
<organism evidence="1 2">
    <name type="scientific">Candidatus Magnetoglobus multicellularis str. Araruama</name>
    <dbReference type="NCBI Taxonomy" id="890399"/>
    <lineage>
        <taxon>Bacteria</taxon>
        <taxon>Pseudomonadati</taxon>
        <taxon>Thermodesulfobacteriota</taxon>
        <taxon>Desulfobacteria</taxon>
        <taxon>Desulfobacterales</taxon>
        <taxon>Desulfobacteraceae</taxon>
        <taxon>Candidatus Magnetoglobus</taxon>
    </lineage>
</organism>
<gene>
    <name evidence="1" type="ORF">OMM_15030</name>
</gene>
<name>A0A1V1NQV8_9BACT</name>
<dbReference type="AlphaFoldDB" id="A0A1V1NQV8"/>
<reference evidence="2" key="1">
    <citation type="submission" date="2012-11" db="EMBL/GenBank/DDBJ databases">
        <authorList>
            <person name="Lucero-Rivera Y.E."/>
            <person name="Tovar-Ramirez D."/>
        </authorList>
    </citation>
    <scope>NUCLEOTIDE SEQUENCE [LARGE SCALE GENOMIC DNA]</scope>
    <source>
        <strain evidence="2">Araruama</strain>
    </source>
</reference>
<protein>
    <submittedName>
        <fullName evidence="1">Uncharacterized protein</fullName>
    </submittedName>
</protein>
<feature type="non-terminal residue" evidence="1">
    <location>
        <position position="228"/>
    </location>
</feature>
<accession>A0A1V1NQV8</accession>